<protein>
    <submittedName>
        <fullName evidence="2">Uncharacterized protein</fullName>
    </submittedName>
</protein>
<sequence length="164" mass="16964">MISVSAEVRDTTAGVPHASDSSAASPNVSCGPGANATSADASRPATACRSEMKPVKSIGNPVALRSSLARSGPSPAMTSRASTPASHNAASASMLRSACFSTDSRPQWTSRICVGVAQCCRTRAQRRRGWKVFRSTPSGTVTVFVAPMRSNSSRANPVVHTTVS</sequence>
<feature type="region of interest" description="Disordered" evidence="1">
    <location>
        <begin position="1"/>
        <end position="89"/>
    </location>
</feature>
<dbReference type="Proteomes" id="UP000038802">
    <property type="component" value="Unassembled WGS sequence"/>
</dbReference>
<evidence type="ECO:0000313" key="3">
    <source>
        <dbReference type="Proteomes" id="UP000038802"/>
    </source>
</evidence>
<accession>A0A0U0QVB1</accession>
<dbReference type="AlphaFoldDB" id="A0A0U0QVB1"/>
<feature type="compositionally biased region" description="Polar residues" evidence="1">
    <location>
        <begin position="76"/>
        <end position="89"/>
    </location>
</feature>
<evidence type="ECO:0000313" key="2">
    <source>
        <dbReference type="EMBL" id="COV47574.1"/>
    </source>
</evidence>
<gene>
    <name evidence="2" type="ORF">ERS007703_01467</name>
</gene>
<reference evidence="3" key="1">
    <citation type="submission" date="2015-03" db="EMBL/GenBank/DDBJ databases">
        <authorList>
            <consortium name="Pathogen Informatics"/>
        </authorList>
    </citation>
    <scope>NUCLEOTIDE SEQUENCE [LARGE SCALE GENOMIC DNA]</scope>
    <source>
        <strain evidence="3">K00500041</strain>
    </source>
</reference>
<organism evidence="2 3">
    <name type="scientific">Mycobacterium tuberculosis</name>
    <dbReference type="NCBI Taxonomy" id="1773"/>
    <lineage>
        <taxon>Bacteria</taxon>
        <taxon>Bacillati</taxon>
        <taxon>Actinomycetota</taxon>
        <taxon>Actinomycetes</taxon>
        <taxon>Mycobacteriales</taxon>
        <taxon>Mycobacteriaceae</taxon>
        <taxon>Mycobacterium</taxon>
        <taxon>Mycobacterium tuberculosis complex</taxon>
    </lineage>
</organism>
<proteinExistence type="predicted"/>
<dbReference type="EMBL" id="CSAE01000125">
    <property type="protein sequence ID" value="COV47574.1"/>
    <property type="molecule type" value="Genomic_DNA"/>
</dbReference>
<evidence type="ECO:0000256" key="1">
    <source>
        <dbReference type="SAM" id="MobiDB-lite"/>
    </source>
</evidence>
<feature type="compositionally biased region" description="Polar residues" evidence="1">
    <location>
        <begin position="19"/>
        <end position="28"/>
    </location>
</feature>
<name>A0A0U0QVB1_MYCTX</name>